<feature type="compositionally biased region" description="Acidic residues" evidence="1">
    <location>
        <begin position="115"/>
        <end position="138"/>
    </location>
</feature>
<dbReference type="EMBL" id="LN890948">
    <property type="protein sequence ID" value="CUS15299.1"/>
    <property type="molecule type" value="Genomic_DNA"/>
</dbReference>
<reference evidence="2" key="1">
    <citation type="submission" date="2015-10" db="EMBL/GenBank/DDBJ databases">
        <authorList>
            <person name="Regsiter A."/>
            <person name="william w."/>
        </authorList>
    </citation>
    <scope>NUCLEOTIDE SEQUENCE</scope>
    <source>
        <strain evidence="2">Montdore</strain>
    </source>
</reference>
<evidence type="ECO:0000313" key="3">
    <source>
        <dbReference type="Proteomes" id="UP001412239"/>
    </source>
</evidence>
<feature type="region of interest" description="Disordered" evidence="1">
    <location>
        <begin position="81"/>
        <end position="138"/>
    </location>
</feature>
<keyword evidence="3" id="KW-1185">Reference proteome</keyword>
<name>A0A292Q6C8_9PEZI</name>
<protein>
    <submittedName>
        <fullName evidence="2">Uncharacterized protein</fullName>
    </submittedName>
</protein>
<evidence type="ECO:0000313" key="2">
    <source>
        <dbReference type="EMBL" id="CUS15299.1"/>
    </source>
</evidence>
<proteinExistence type="predicted"/>
<accession>A0A292Q6C8</accession>
<organism evidence="2 3">
    <name type="scientific">Tuber aestivum</name>
    <name type="common">summer truffle</name>
    <dbReference type="NCBI Taxonomy" id="59557"/>
    <lineage>
        <taxon>Eukaryota</taxon>
        <taxon>Fungi</taxon>
        <taxon>Dikarya</taxon>
        <taxon>Ascomycota</taxon>
        <taxon>Pezizomycotina</taxon>
        <taxon>Pezizomycetes</taxon>
        <taxon>Pezizales</taxon>
        <taxon>Tuberaceae</taxon>
        <taxon>Tuber</taxon>
    </lineage>
</organism>
<gene>
    <name evidence="2" type="ORF">GSTUAT00000556001</name>
</gene>
<dbReference type="Proteomes" id="UP001412239">
    <property type="component" value="Unassembled WGS sequence"/>
</dbReference>
<sequence>MPYRWRCCKCDNGWMTVQAEQNICTWSECQHVKCNGCDQRNMAAPLHGGGDITGGGGGPRIGGFIGGGGGCCGRSTSASHANIGSDGDGQGPRALGPSGRAALDHSSLIPSPIHDEDEDEFSYGSENEDEDEFAPQLS</sequence>
<dbReference type="AlphaFoldDB" id="A0A292Q6C8"/>
<evidence type="ECO:0000256" key="1">
    <source>
        <dbReference type="SAM" id="MobiDB-lite"/>
    </source>
</evidence>